<evidence type="ECO:0000313" key="1">
    <source>
        <dbReference type="EMBL" id="AKK74458.1"/>
    </source>
</evidence>
<dbReference type="EMBL" id="CP009928">
    <property type="protein sequence ID" value="AKK74458.1"/>
    <property type="molecule type" value="Genomic_DNA"/>
</dbReference>
<dbReference type="OrthoDB" id="1132132at2"/>
<organism evidence="1 2">
    <name type="scientific">Chryseobacterium gallinarum</name>
    <dbReference type="NCBI Taxonomy" id="1324352"/>
    <lineage>
        <taxon>Bacteria</taxon>
        <taxon>Pseudomonadati</taxon>
        <taxon>Bacteroidota</taxon>
        <taxon>Flavobacteriia</taxon>
        <taxon>Flavobacteriales</taxon>
        <taxon>Weeksellaceae</taxon>
        <taxon>Chryseobacterium group</taxon>
        <taxon>Chryseobacterium</taxon>
    </lineage>
</organism>
<reference evidence="1 2" key="1">
    <citation type="submission" date="2014-11" db="EMBL/GenBank/DDBJ databases">
        <authorList>
            <person name="Park G.-S."/>
            <person name="Hong S.-J."/>
            <person name="Jung B.K."/>
            <person name="Khan A.R."/>
            <person name="Kwak Y."/>
            <person name="Shin J.-H."/>
        </authorList>
    </citation>
    <scope>NUCLEOTIDE SEQUENCE [LARGE SCALE GENOMIC DNA]</scope>
    <source>
        <strain evidence="1 2">DSM 27622</strain>
    </source>
</reference>
<name>A0A0G3M8Z4_CHRGL</name>
<gene>
    <name evidence="1" type="ORF">OK18_19195</name>
</gene>
<accession>A0A0G3M8Z4</accession>
<evidence type="ECO:0000313" key="2">
    <source>
        <dbReference type="Proteomes" id="UP000035213"/>
    </source>
</evidence>
<dbReference type="AlphaFoldDB" id="A0A0G3M8Z4"/>
<dbReference type="RefSeq" id="WP_053329054.1">
    <property type="nucleotide sequence ID" value="NZ_CP009928.1"/>
</dbReference>
<proteinExistence type="predicted"/>
<dbReference type="PATRIC" id="fig|1324352.5.peg.4031"/>
<sequence>MTFKYGLNSVLKSMEFDGDWLVEGIERVKMIFPSSTEKMLTEMQNQKQDSKWIFAELTEVSFEAFYKDTQKRSEEKKIHKRHGINYQRRTKWKQSFLFQN</sequence>
<dbReference type="STRING" id="1324352.OK18_19195"/>
<protein>
    <submittedName>
        <fullName evidence="1">Uncharacterized protein</fullName>
    </submittedName>
</protein>
<dbReference type="KEGG" id="cgn:OK18_19195"/>
<dbReference type="Proteomes" id="UP000035213">
    <property type="component" value="Chromosome"/>
</dbReference>